<evidence type="ECO:0000313" key="4">
    <source>
        <dbReference type="EMBL" id="EHP50924.1"/>
    </source>
</evidence>
<dbReference type="Pfam" id="PF04166">
    <property type="entry name" value="PdxA"/>
    <property type="match status" value="1"/>
</dbReference>
<dbReference type="GO" id="GO:0046872">
    <property type="term" value="F:metal ion binding"/>
    <property type="evidence" value="ECO:0007669"/>
    <property type="project" value="UniProtKB-KW"/>
</dbReference>
<dbReference type="Gene3D" id="3.40.718.10">
    <property type="entry name" value="Isopropylmalate Dehydrogenase"/>
    <property type="match status" value="1"/>
</dbReference>
<keyword evidence="1" id="KW-0479">Metal-binding</keyword>
<evidence type="ECO:0000313" key="5">
    <source>
        <dbReference type="Proteomes" id="UP000004892"/>
    </source>
</evidence>
<dbReference type="AlphaFoldDB" id="H1DDB5"/>
<accession>H1DDB5</accession>
<keyword evidence="5" id="KW-1185">Reference proteome</keyword>
<dbReference type="HOGENOM" id="CLU_040168_4_0_10"/>
<keyword evidence="2" id="KW-0560">Oxidoreductase</keyword>
<evidence type="ECO:0000256" key="3">
    <source>
        <dbReference type="ARBA" id="ARBA00023027"/>
    </source>
</evidence>
<gene>
    <name evidence="4" type="ORF">HMPREF9449_00251</name>
</gene>
<evidence type="ECO:0000256" key="2">
    <source>
        <dbReference type="ARBA" id="ARBA00023002"/>
    </source>
</evidence>
<organism evidence="4 5">
    <name type="scientific">Odoribacter laneus YIT 12061</name>
    <dbReference type="NCBI Taxonomy" id="742817"/>
    <lineage>
        <taxon>Bacteria</taxon>
        <taxon>Pseudomonadati</taxon>
        <taxon>Bacteroidota</taxon>
        <taxon>Bacteroidia</taxon>
        <taxon>Bacteroidales</taxon>
        <taxon>Odoribacteraceae</taxon>
        <taxon>Odoribacter</taxon>
    </lineage>
</organism>
<dbReference type="InterPro" id="IPR005255">
    <property type="entry name" value="PdxA_fam"/>
</dbReference>
<dbReference type="PANTHER" id="PTHR30004:SF6">
    <property type="entry name" value="D-THREONATE 4-PHOSPHATE DEHYDROGENASE"/>
    <property type="match status" value="1"/>
</dbReference>
<proteinExistence type="predicted"/>
<dbReference type="EMBL" id="ADMC01000002">
    <property type="protein sequence ID" value="EHP50924.1"/>
    <property type="molecule type" value="Genomic_DNA"/>
</dbReference>
<dbReference type="PATRIC" id="fig|742817.3.peg.259"/>
<dbReference type="STRING" id="742817.HMPREF9449_00251"/>
<dbReference type="RefSeq" id="WP_009135405.1">
    <property type="nucleotide sequence ID" value="NZ_JH594596.1"/>
</dbReference>
<reference evidence="4 5" key="1">
    <citation type="submission" date="2012-01" db="EMBL/GenBank/DDBJ databases">
        <title>The Genome Sequence of Odoribacter laneus YIT 12061.</title>
        <authorList>
            <consortium name="The Broad Institute Genome Sequencing Platform"/>
            <person name="Earl A."/>
            <person name="Ward D."/>
            <person name="Feldgarden M."/>
            <person name="Gevers D."/>
            <person name="Morotomi M."/>
            <person name="Young S.K."/>
            <person name="Zeng Q."/>
            <person name="Gargeya S."/>
            <person name="Fitzgerald M."/>
            <person name="Haas B."/>
            <person name="Abouelleil A."/>
            <person name="Alvarado L."/>
            <person name="Arachchi H.M."/>
            <person name="Berlin A."/>
            <person name="Chapman S.B."/>
            <person name="Gearin G."/>
            <person name="Goldberg J."/>
            <person name="Griggs A."/>
            <person name="Gujja S."/>
            <person name="Hansen M."/>
            <person name="Heiman D."/>
            <person name="Howarth C."/>
            <person name="Larimer J."/>
            <person name="Lui A."/>
            <person name="MacDonald P.J.P."/>
            <person name="McCowen C."/>
            <person name="Montmayeur A."/>
            <person name="Murphy C."/>
            <person name="Neiman D."/>
            <person name="Pearson M."/>
            <person name="Priest M."/>
            <person name="Roberts A."/>
            <person name="Saif S."/>
            <person name="Shea T."/>
            <person name="Sisk P."/>
            <person name="Stolte C."/>
            <person name="Sykes S."/>
            <person name="Wortman J."/>
            <person name="Nusbaum C."/>
            <person name="Birren B."/>
        </authorList>
    </citation>
    <scope>NUCLEOTIDE SEQUENCE [LARGE SCALE GENOMIC DNA]</scope>
    <source>
        <strain evidence="4 5">YIT 12061</strain>
    </source>
</reference>
<evidence type="ECO:0000256" key="1">
    <source>
        <dbReference type="ARBA" id="ARBA00022723"/>
    </source>
</evidence>
<dbReference type="GO" id="GO:0016491">
    <property type="term" value="F:oxidoreductase activity"/>
    <property type="evidence" value="ECO:0007669"/>
    <property type="project" value="UniProtKB-KW"/>
</dbReference>
<keyword evidence="3" id="KW-0520">NAD</keyword>
<dbReference type="GO" id="GO:0051287">
    <property type="term" value="F:NAD binding"/>
    <property type="evidence" value="ECO:0007669"/>
    <property type="project" value="InterPro"/>
</dbReference>
<dbReference type="GeneID" id="98067912"/>
<dbReference type="PANTHER" id="PTHR30004">
    <property type="entry name" value="4-HYDROXYTHREONINE-4-PHOSPHATE DEHYDROGENASE"/>
    <property type="match status" value="1"/>
</dbReference>
<protein>
    <submittedName>
        <fullName evidence="4">4-hydroxythreonine-4-phosphate dehydrogenase</fullName>
    </submittedName>
</protein>
<dbReference type="eggNOG" id="COG1995">
    <property type="taxonomic scope" value="Bacteria"/>
</dbReference>
<dbReference type="Proteomes" id="UP000004892">
    <property type="component" value="Unassembled WGS sequence"/>
</dbReference>
<dbReference type="SUPFAM" id="SSF53659">
    <property type="entry name" value="Isocitrate/Isopropylmalate dehydrogenase-like"/>
    <property type="match status" value="1"/>
</dbReference>
<comment type="caution">
    <text evidence="4">The sequence shown here is derived from an EMBL/GenBank/DDBJ whole genome shotgun (WGS) entry which is preliminary data.</text>
</comment>
<name>H1DDB5_9BACT</name>
<sequence length="367" mass="40176">MENRLKIGISHGDVNGISYELIIKMTAENRICEICTPILYGSSKVAAYHRKTLNIENFNLNSIQTPQEANAKRCNVINCVDDAVKVELGKETQEGDEVAMIALKEALDALDQHAIDAVVAAPQSVKSFGLENASGCPAFLAARYGVKDTMPLLVGAKMKIGFVTTHIPFKEITPHITAEHIGKKLKMLDNCLKKDFTIRKPRIAVLGLNPHTGENCTFGEEEQNIILPALERARENGIMALGPYAADNLFSGMEFEKFDAILALYHDQGMIPFKAIEGYEGAVLMTGLPVVYTSTVTGTAYDIVGKGEADESALRNALYLAIDVYNNRLQNEELATNPLQHYDVAGNANESDMNVEQIAGVKEEIED</sequence>